<name>A0ABR3D3Y2_NEUIN</name>
<accession>A0ABR3D3Y2</accession>
<gene>
    <name evidence="2" type="ORF">QR685DRAFT_599548</name>
</gene>
<reference evidence="2 3" key="1">
    <citation type="submission" date="2023-09" db="EMBL/GenBank/DDBJ databases">
        <title>Multi-omics analysis of a traditional fermented food reveals byproduct-associated fungal strains for waste-to-food upcycling.</title>
        <authorList>
            <consortium name="Lawrence Berkeley National Laboratory"/>
            <person name="Rekdal V.M."/>
            <person name="Villalobos-Escobedo J.M."/>
            <person name="Rodriguez-Valeron N."/>
            <person name="Garcia M.O."/>
            <person name="Vasquez D.P."/>
            <person name="Damayanti I."/>
            <person name="Sorensen P.M."/>
            <person name="Baidoo E.E."/>
            <person name="De Carvalho A.C."/>
            <person name="Riley R."/>
            <person name="Lipzen A."/>
            <person name="He G."/>
            <person name="Yan M."/>
            <person name="Haridas S."/>
            <person name="Daum C."/>
            <person name="Yoshinaga Y."/>
            <person name="Ng V."/>
            <person name="Grigoriev I.V."/>
            <person name="Munk R."/>
            <person name="Nuraida L."/>
            <person name="Wijaya C.H."/>
            <person name="Morales P.-C."/>
            <person name="Keasling J.D."/>
        </authorList>
    </citation>
    <scope>NUCLEOTIDE SEQUENCE [LARGE SCALE GENOMIC DNA]</scope>
    <source>
        <strain evidence="2 3">FGSC 2613</strain>
    </source>
</reference>
<feature type="transmembrane region" description="Helical" evidence="1">
    <location>
        <begin position="248"/>
        <end position="269"/>
    </location>
</feature>
<evidence type="ECO:0000313" key="3">
    <source>
        <dbReference type="Proteomes" id="UP001451303"/>
    </source>
</evidence>
<evidence type="ECO:0000256" key="1">
    <source>
        <dbReference type="SAM" id="Phobius"/>
    </source>
</evidence>
<proteinExistence type="predicted"/>
<dbReference type="EMBL" id="JAVLET010000009">
    <property type="protein sequence ID" value="KAL0467399.1"/>
    <property type="molecule type" value="Genomic_DNA"/>
</dbReference>
<keyword evidence="1" id="KW-0812">Transmembrane</keyword>
<organism evidence="2 3">
    <name type="scientific">Neurospora intermedia</name>
    <dbReference type="NCBI Taxonomy" id="5142"/>
    <lineage>
        <taxon>Eukaryota</taxon>
        <taxon>Fungi</taxon>
        <taxon>Dikarya</taxon>
        <taxon>Ascomycota</taxon>
        <taxon>Pezizomycotina</taxon>
        <taxon>Sordariomycetes</taxon>
        <taxon>Sordariomycetidae</taxon>
        <taxon>Sordariales</taxon>
        <taxon>Sordariaceae</taxon>
        <taxon>Neurospora</taxon>
    </lineage>
</organism>
<evidence type="ECO:0000313" key="2">
    <source>
        <dbReference type="EMBL" id="KAL0467399.1"/>
    </source>
</evidence>
<feature type="transmembrane region" description="Helical" evidence="1">
    <location>
        <begin position="12"/>
        <end position="34"/>
    </location>
</feature>
<dbReference type="Proteomes" id="UP001451303">
    <property type="component" value="Unassembled WGS sequence"/>
</dbReference>
<keyword evidence="1" id="KW-0472">Membrane</keyword>
<protein>
    <submittedName>
        <fullName evidence="2">Sodium hydrogen exchanger family protein</fullName>
    </submittedName>
</protein>
<keyword evidence="3" id="KW-1185">Reference proteome</keyword>
<comment type="caution">
    <text evidence="2">The sequence shown here is derived from an EMBL/GenBank/DDBJ whole genome shotgun (WGS) entry which is preliminary data.</text>
</comment>
<dbReference type="PANTHER" id="PTHR31382">
    <property type="entry name" value="NA(+)/H(+) ANTIPORTER"/>
    <property type="match status" value="1"/>
</dbReference>
<feature type="transmembrane region" description="Helical" evidence="1">
    <location>
        <begin position="130"/>
        <end position="149"/>
    </location>
</feature>
<dbReference type="InterPro" id="IPR004712">
    <property type="entry name" value="Na+/H+_antiporter_fungi"/>
</dbReference>
<feature type="transmembrane region" description="Helical" evidence="1">
    <location>
        <begin position="214"/>
        <end position="236"/>
    </location>
</feature>
<keyword evidence="1" id="KW-1133">Transmembrane helix</keyword>
<dbReference type="PANTHER" id="PTHR31382:SF3">
    <property type="entry name" value="SODIUM ION_PROTON EXCHANGER (EUROFUNG)"/>
    <property type="match status" value="1"/>
</dbReference>
<sequence length="343" mass="37867">MIFSKAVGLTSAITLCLTGIVIGVQVAIAGYQLLAKYQLLRWKEMALCVNCTDPISLRPLRMVHSPAKSVARKLRKITSSVAGADDGFGFLLLMLAVYSTRYANGGDSSEGGRLSGDVGVAIGNRVTETWPYIVLVCVAIGALIMFIMLTRNMELVDSESYLLCPTAFLREAEARHDEVNSCMCTSLNFGGFMNNGLIMPWSESHTTGMTWGRLISLGFFILLFRRIPAILGMYQLMPNLNGDEETHLVRVMIPAVYFLVLFSIVLNGLSMPGLNLIYEIGGVEPIMNDAVVVRRKSVRALTPVNAEVNDNKTFVAYNRLSKPLCEPSELQIVEERYNWAHVL</sequence>